<dbReference type="GO" id="GO:0016740">
    <property type="term" value="F:transferase activity"/>
    <property type="evidence" value="ECO:0007669"/>
    <property type="project" value="UniProtKB-KW"/>
</dbReference>
<dbReference type="InterPro" id="IPR012340">
    <property type="entry name" value="NA-bd_OB-fold"/>
</dbReference>
<keyword evidence="2" id="KW-1185">Reference proteome</keyword>
<reference evidence="1" key="2">
    <citation type="submission" date="2014-03" db="EMBL/GenBank/DDBJ databases">
        <title>The whipworm genome and dual-species transcriptomics of an intimate host-pathogen interaction.</title>
        <authorList>
            <person name="Foth B.J."/>
            <person name="Tsai I.J."/>
            <person name="Reid A.J."/>
            <person name="Bancroft A.J."/>
            <person name="Nichol S."/>
            <person name="Tracey A."/>
            <person name="Holroyd N."/>
            <person name="Cotton J.A."/>
            <person name="Stanley E.J."/>
            <person name="Zarowiecki M."/>
            <person name="Liu J.Z."/>
            <person name="Huckvale T."/>
            <person name="Cooper P.J."/>
            <person name="Grencis R.K."/>
            <person name="Berriman M."/>
        </authorList>
    </citation>
    <scope>NUCLEOTIDE SEQUENCE [LARGE SCALE GENOMIC DNA]</scope>
</reference>
<gene>
    <name evidence="1" type="ORF">TTRE_0000127201</name>
</gene>
<dbReference type="AlphaFoldDB" id="A0A077YZ12"/>
<sequence>MASPSTKAKISASGRISRVDTTYAFIISKKYGPVFVNSSTVIELDEEEANSNVTTDLTQLLRVDDVVHFKAVKNYGPRDCPWLAVSLRRSRQQENTNTLTPANLVNEKGVVVDVQDRSLFIWSATYGEVFCPLGVHLNSLKASCQYQENDQIFAKSMKDYFNANETVIFSAVRQAEENNCMYVATSVRKQIEQQVATLDNGDCRQDIGTIMKLNPHFGFIMSESLGTLFFSLSNCVVSSANETLLDLFCPNDTVKFNAMRQPEVNGCSWRALNVTKLEVPPSDEEFWQQTVTEQMYGGPAPLLPPPPPETAEKACQTHTPAESLLLRAISTDTKFHETLQKQFPHLMKMIDKSLDCLSVSFQHCLLSMQLQKP</sequence>
<name>A0A077YZ12_TRITR</name>
<accession>A0A077YZ12</accession>
<keyword evidence="1" id="KW-0808">Transferase</keyword>
<evidence type="ECO:0000313" key="1">
    <source>
        <dbReference type="EMBL" id="CDW53009.1"/>
    </source>
</evidence>
<dbReference type="OrthoDB" id="567788at2759"/>
<organism evidence="1 2">
    <name type="scientific">Trichuris trichiura</name>
    <name type="common">Whipworm</name>
    <name type="synonym">Trichocephalus trichiurus</name>
    <dbReference type="NCBI Taxonomy" id="36087"/>
    <lineage>
        <taxon>Eukaryota</taxon>
        <taxon>Metazoa</taxon>
        <taxon>Ecdysozoa</taxon>
        <taxon>Nematoda</taxon>
        <taxon>Enoplea</taxon>
        <taxon>Dorylaimia</taxon>
        <taxon>Trichinellida</taxon>
        <taxon>Trichuridae</taxon>
        <taxon>Trichuris</taxon>
    </lineage>
</organism>
<proteinExistence type="predicted"/>
<dbReference type="Proteomes" id="UP000030665">
    <property type="component" value="Unassembled WGS sequence"/>
</dbReference>
<dbReference type="Gene3D" id="2.40.50.140">
    <property type="entry name" value="Nucleic acid-binding proteins"/>
    <property type="match status" value="1"/>
</dbReference>
<evidence type="ECO:0000313" key="2">
    <source>
        <dbReference type="Proteomes" id="UP000030665"/>
    </source>
</evidence>
<protein>
    <submittedName>
        <fullName evidence="1">Octanoyltransferase</fullName>
    </submittedName>
</protein>
<dbReference type="EMBL" id="HG805838">
    <property type="protein sequence ID" value="CDW53009.1"/>
    <property type="molecule type" value="Genomic_DNA"/>
</dbReference>
<reference evidence="1" key="1">
    <citation type="submission" date="2014-01" db="EMBL/GenBank/DDBJ databases">
        <authorList>
            <person name="Aslett M."/>
        </authorList>
    </citation>
    <scope>NUCLEOTIDE SEQUENCE</scope>
</reference>